<dbReference type="PANTHER" id="PTHR48090:SF7">
    <property type="entry name" value="RFBJ PROTEIN"/>
    <property type="match status" value="1"/>
</dbReference>
<dbReference type="GO" id="GO:0016740">
    <property type="term" value="F:transferase activity"/>
    <property type="evidence" value="ECO:0007669"/>
    <property type="project" value="UniProtKB-KW"/>
</dbReference>
<dbReference type="InterPro" id="IPR050256">
    <property type="entry name" value="Glycosyltransferase_2"/>
</dbReference>
<keyword evidence="1" id="KW-0812">Transmembrane</keyword>
<dbReference type="Pfam" id="PF00535">
    <property type="entry name" value="Glycos_transf_2"/>
    <property type="match status" value="1"/>
</dbReference>
<gene>
    <name evidence="3" type="ORF">E6K79_04985</name>
</gene>
<organism evidence="3 4">
    <name type="scientific">Eiseniibacteriota bacterium</name>
    <dbReference type="NCBI Taxonomy" id="2212470"/>
    <lineage>
        <taxon>Bacteria</taxon>
        <taxon>Candidatus Eiseniibacteriota</taxon>
    </lineage>
</organism>
<dbReference type="InterPro" id="IPR029044">
    <property type="entry name" value="Nucleotide-diphossugar_trans"/>
</dbReference>
<keyword evidence="3" id="KW-0808">Transferase</keyword>
<feature type="domain" description="Glycosyltransferase 2-like" evidence="2">
    <location>
        <begin position="9"/>
        <end position="166"/>
    </location>
</feature>
<feature type="transmembrane region" description="Helical" evidence="1">
    <location>
        <begin position="282"/>
        <end position="304"/>
    </location>
</feature>
<keyword evidence="1" id="KW-0472">Membrane</keyword>
<accession>A0A538TP64</accession>
<protein>
    <submittedName>
        <fullName evidence="3">Glycosyltransferase family 2 protein</fullName>
    </submittedName>
</protein>
<feature type="transmembrane region" description="Helical" evidence="1">
    <location>
        <begin position="248"/>
        <end position="270"/>
    </location>
</feature>
<dbReference type="InterPro" id="IPR001173">
    <property type="entry name" value="Glyco_trans_2-like"/>
</dbReference>
<comment type="caution">
    <text evidence="3">The sequence shown here is derived from an EMBL/GenBank/DDBJ whole genome shotgun (WGS) entry which is preliminary data.</text>
</comment>
<evidence type="ECO:0000256" key="1">
    <source>
        <dbReference type="SAM" id="Phobius"/>
    </source>
</evidence>
<evidence type="ECO:0000313" key="4">
    <source>
        <dbReference type="Proteomes" id="UP000317691"/>
    </source>
</evidence>
<dbReference type="EMBL" id="VBOZ01000013">
    <property type="protein sequence ID" value="TMQ65411.1"/>
    <property type="molecule type" value="Genomic_DNA"/>
</dbReference>
<reference evidence="3 4" key="1">
    <citation type="journal article" date="2019" name="Nat. Microbiol.">
        <title>Mediterranean grassland soil C-N compound turnover is dependent on rainfall and depth, and is mediated by genomically divergent microorganisms.</title>
        <authorList>
            <person name="Diamond S."/>
            <person name="Andeer P.F."/>
            <person name="Li Z."/>
            <person name="Crits-Christoph A."/>
            <person name="Burstein D."/>
            <person name="Anantharaman K."/>
            <person name="Lane K.R."/>
            <person name="Thomas B.C."/>
            <person name="Pan C."/>
            <person name="Northen T.R."/>
            <person name="Banfield J.F."/>
        </authorList>
    </citation>
    <scope>NUCLEOTIDE SEQUENCE [LARGE SCALE GENOMIC DNA]</scope>
    <source>
        <strain evidence="3">WS_9</strain>
    </source>
</reference>
<sequence>MYRERRVAVVMPAFNVATHIVGVIQGIPEFVDSIIVVEDAGTDGTADLVRGLGEPRLKLVQHAVNQGVGGAIVTGFKLAMEGGANVVVKMDSDGQMDPGLLPALLDPIVVDGYAYAKGNRFLWESRLPDMPTIRLAGSFGLTFLTKLASGYWHVFDPVNGYIAIDSAMLRRLPLDRIARRYFFESDMLIHLNVFRARVKDVPVPARYEDERSSMRVGQVLVTFPLYLLKGFWYRIYQRHVLREFSPVAVFWILGSLLLAWGTGFGAFTWIKSVSSGHVATTGTVMLSILPFILGFQLALQAILIEIQESPR</sequence>
<evidence type="ECO:0000313" key="3">
    <source>
        <dbReference type="EMBL" id="TMQ65411.1"/>
    </source>
</evidence>
<dbReference type="PANTHER" id="PTHR48090">
    <property type="entry name" value="UNDECAPRENYL-PHOSPHATE 4-DEOXY-4-FORMAMIDO-L-ARABINOSE TRANSFERASE-RELATED"/>
    <property type="match status" value="1"/>
</dbReference>
<dbReference type="CDD" id="cd04179">
    <property type="entry name" value="DPM_DPG-synthase_like"/>
    <property type="match status" value="1"/>
</dbReference>
<dbReference type="AlphaFoldDB" id="A0A538TP64"/>
<dbReference type="Gene3D" id="3.90.550.10">
    <property type="entry name" value="Spore Coat Polysaccharide Biosynthesis Protein SpsA, Chain A"/>
    <property type="match status" value="1"/>
</dbReference>
<proteinExistence type="predicted"/>
<dbReference type="SUPFAM" id="SSF53448">
    <property type="entry name" value="Nucleotide-diphospho-sugar transferases"/>
    <property type="match status" value="1"/>
</dbReference>
<evidence type="ECO:0000259" key="2">
    <source>
        <dbReference type="Pfam" id="PF00535"/>
    </source>
</evidence>
<dbReference type="Proteomes" id="UP000317691">
    <property type="component" value="Unassembled WGS sequence"/>
</dbReference>
<keyword evidence="1" id="KW-1133">Transmembrane helix</keyword>
<name>A0A538TP64_UNCEI</name>